<dbReference type="OrthoDB" id="5364171at2759"/>
<protein>
    <submittedName>
        <fullName evidence="2">Uncharacterized protein</fullName>
    </submittedName>
</protein>
<feature type="region of interest" description="Disordered" evidence="1">
    <location>
        <begin position="393"/>
        <end position="437"/>
    </location>
</feature>
<organism evidence="2 3">
    <name type="scientific">Dothidotthia symphoricarpi CBS 119687</name>
    <dbReference type="NCBI Taxonomy" id="1392245"/>
    <lineage>
        <taxon>Eukaryota</taxon>
        <taxon>Fungi</taxon>
        <taxon>Dikarya</taxon>
        <taxon>Ascomycota</taxon>
        <taxon>Pezizomycotina</taxon>
        <taxon>Dothideomycetes</taxon>
        <taxon>Pleosporomycetidae</taxon>
        <taxon>Pleosporales</taxon>
        <taxon>Dothidotthiaceae</taxon>
        <taxon>Dothidotthia</taxon>
    </lineage>
</organism>
<evidence type="ECO:0000256" key="1">
    <source>
        <dbReference type="SAM" id="MobiDB-lite"/>
    </source>
</evidence>
<feature type="region of interest" description="Disordered" evidence="1">
    <location>
        <begin position="1"/>
        <end position="91"/>
    </location>
</feature>
<accession>A0A6A6ARR1</accession>
<dbReference type="AlphaFoldDB" id="A0A6A6ARR1"/>
<keyword evidence="3" id="KW-1185">Reference proteome</keyword>
<dbReference type="RefSeq" id="XP_033528280.1">
    <property type="nucleotide sequence ID" value="XM_033667255.1"/>
</dbReference>
<sequence length="437" mass="47960">MSRPQSLPDFSDLMDPSMPLFEPNRQPRRQTSPERATLMGRAAGRRKQPSMSLAAGLIMNSEGPNGPLKSPRKKTTENGSPKMERSVKEEETEGGGTLFYAYALKSDYANSPPSILTFASAAICTKWWNLVQREYSSASRPSPQLFVLKSEDLSNIDDDSKFANLRNLWFCTAQDNTDGPTSIIPLQSIDGTPVGSAFASQVSAEKSAASNDAIDALTAKLDKLATIVVDNAEHINALSVAQSAGLQRMQQFNESTSTQIKSLADTQAKLQQLVDKNASHYIALSNSTFRNQDQIKDTFTSATTQIKNLVGNQSQMVKTCGEMMRSIESLSTSVTHLDTSVQRNQSCEFISEDMFSAMAKRIAPPPRKLNKRIKGVWYEYDPEFTTVRREIETPAVPSTPKTPKKLNASLTDTPAKRPGTPRKLTGADTPVKTPKKA</sequence>
<dbReference type="EMBL" id="ML977498">
    <property type="protein sequence ID" value="KAF2133893.1"/>
    <property type="molecule type" value="Genomic_DNA"/>
</dbReference>
<proteinExistence type="predicted"/>
<evidence type="ECO:0000313" key="2">
    <source>
        <dbReference type="EMBL" id="KAF2133893.1"/>
    </source>
</evidence>
<dbReference type="Proteomes" id="UP000799771">
    <property type="component" value="Unassembled WGS sequence"/>
</dbReference>
<name>A0A6A6ARR1_9PLEO</name>
<reference evidence="2" key="1">
    <citation type="journal article" date="2020" name="Stud. Mycol.">
        <title>101 Dothideomycetes genomes: a test case for predicting lifestyles and emergence of pathogens.</title>
        <authorList>
            <person name="Haridas S."/>
            <person name="Albert R."/>
            <person name="Binder M."/>
            <person name="Bloem J."/>
            <person name="Labutti K."/>
            <person name="Salamov A."/>
            <person name="Andreopoulos B."/>
            <person name="Baker S."/>
            <person name="Barry K."/>
            <person name="Bills G."/>
            <person name="Bluhm B."/>
            <person name="Cannon C."/>
            <person name="Castanera R."/>
            <person name="Culley D."/>
            <person name="Daum C."/>
            <person name="Ezra D."/>
            <person name="Gonzalez J."/>
            <person name="Henrissat B."/>
            <person name="Kuo A."/>
            <person name="Liang C."/>
            <person name="Lipzen A."/>
            <person name="Lutzoni F."/>
            <person name="Magnuson J."/>
            <person name="Mondo S."/>
            <person name="Nolan M."/>
            <person name="Ohm R."/>
            <person name="Pangilinan J."/>
            <person name="Park H.-J."/>
            <person name="Ramirez L."/>
            <person name="Alfaro M."/>
            <person name="Sun H."/>
            <person name="Tritt A."/>
            <person name="Yoshinaga Y."/>
            <person name="Zwiers L.-H."/>
            <person name="Turgeon B."/>
            <person name="Goodwin S."/>
            <person name="Spatafora J."/>
            <person name="Crous P."/>
            <person name="Grigoriev I."/>
        </authorList>
    </citation>
    <scope>NUCLEOTIDE SEQUENCE</scope>
    <source>
        <strain evidence="2">CBS 119687</strain>
    </source>
</reference>
<dbReference type="GeneID" id="54407687"/>
<gene>
    <name evidence="2" type="ORF">P153DRAFT_362933</name>
</gene>
<evidence type="ECO:0000313" key="3">
    <source>
        <dbReference type="Proteomes" id="UP000799771"/>
    </source>
</evidence>